<dbReference type="Gene3D" id="3.40.50.1820">
    <property type="entry name" value="alpha/beta hydrolase"/>
    <property type="match status" value="1"/>
</dbReference>
<dbReference type="InterPro" id="IPR000073">
    <property type="entry name" value="AB_hydrolase_1"/>
</dbReference>
<dbReference type="GO" id="GO:0003824">
    <property type="term" value="F:catalytic activity"/>
    <property type="evidence" value="ECO:0007669"/>
    <property type="project" value="UniProtKB-ARBA"/>
</dbReference>
<dbReference type="PANTHER" id="PTHR43194:SF2">
    <property type="entry name" value="PEROXISOMAL MEMBRANE PROTEIN LPX1"/>
    <property type="match status" value="1"/>
</dbReference>
<dbReference type="EMBL" id="JACHJN010000003">
    <property type="protein sequence ID" value="MBB5955321.1"/>
    <property type="molecule type" value="Genomic_DNA"/>
</dbReference>
<proteinExistence type="predicted"/>
<evidence type="ECO:0000313" key="3">
    <source>
        <dbReference type="Proteomes" id="UP000547510"/>
    </source>
</evidence>
<accession>A0A841CDI4</accession>
<dbReference type="InterPro" id="IPR029058">
    <property type="entry name" value="AB_hydrolase_fold"/>
</dbReference>
<gene>
    <name evidence="2" type="ORF">FHS29_001902</name>
</gene>
<protein>
    <submittedName>
        <fullName evidence="2">Pimeloyl-ACP methyl ester carboxylesterase</fullName>
    </submittedName>
</protein>
<dbReference type="PANTHER" id="PTHR43194">
    <property type="entry name" value="HYDROLASE ALPHA/BETA FOLD FAMILY"/>
    <property type="match status" value="1"/>
</dbReference>
<keyword evidence="3" id="KW-1185">Reference proteome</keyword>
<evidence type="ECO:0000313" key="2">
    <source>
        <dbReference type="EMBL" id="MBB5955321.1"/>
    </source>
</evidence>
<comment type="caution">
    <text evidence="2">The sequence shown here is derived from an EMBL/GenBank/DDBJ whole genome shotgun (WGS) entry which is preliminary data.</text>
</comment>
<name>A0A841CDI4_9PSEU</name>
<dbReference type="InterPro" id="IPR050228">
    <property type="entry name" value="Carboxylesterase_BioH"/>
</dbReference>
<dbReference type="RefSeq" id="WP_184690178.1">
    <property type="nucleotide sequence ID" value="NZ_JACHJN010000003.1"/>
</dbReference>
<dbReference type="Pfam" id="PF12697">
    <property type="entry name" value="Abhydrolase_6"/>
    <property type="match status" value="1"/>
</dbReference>
<dbReference type="Proteomes" id="UP000547510">
    <property type="component" value="Unassembled WGS sequence"/>
</dbReference>
<organism evidence="2 3">
    <name type="scientific">Saccharothrix tamanrassetensis</name>
    <dbReference type="NCBI Taxonomy" id="1051531"/>
    <lineage>
        <taxon>Bacteria</taxon>
        <taxon>Bacillati</taxon>
        <taxon>Actinomycetota</taxon>
        <taxon>Actinomycetes</taxon>
        <taxon>Pseudonocardiales</taxon>
        <taxon>Pseudonocardiaceae</taxon>
        <taxon>Saccharothrix</taxon>
    </lineage>
</organism>
<sequence>MDLLPLVLLHAFPFDSRMWDGVRAALDPVTPDLRGGDREPDLGVLADDVLRGLDRAGLDRVVLGGCSMGGYVAMALLRREPSRVAGLVFADTRSTADGDEARANRLAMADRVLAEGVGWVPDAVLPGLVGPSPAEGVVERAREVILGQPAAEVAWAQRAMAARPDSGDVLAGLDVPALVLVGSQDAPTPPAVARELAGVLRWAEYVELAGVGHLTPLEAPEAFAATVLDWRRRVGV</sequence>
<dbReference type="SUPFAM" id="SSF53474">
    <property type="entry name" value="alpha/beta-Hydrolases"/>
    <property type="match status" value="1"/>
</dbReference>
<evidence type="ECO:0000259" key="1">
    <source>
        <dbReference type="Pfam" id="PF12697"/>
    </source>
</evidence>
<reference evidence="2 3" key="1">
    <citation type="submission" date="2020-08" db="EMBL/GenBank/DDBJ databases">
        <title>Genomic Encyclopedia of Type Strains, Phase III (KMG-III): the genomes of soil and plant-associated and newly described type strains.</title>
        <authorList>
            <person name="Whitman W."/>
        </authorList>
    </citation>
    <scope>NUCLEOTIDE SEQUENCE [LARGE SCALE GENOMIC DNA]</scope>
    <source>
        <strain evidence="2 3">CECT 8640</strain>
    </source>
</reference>
<feature type="domain" description="AB hydrolase-1" evidence="1">
    <location>
        <begin position="6"/>
        <end position="225"/>
    </location>
</feature>
<dbReference type="AlphaFoldDB" id="A0A841CDI4"/>